<keyword evidence="13" id="KW-1185">Reference proteome</keyword>
<keyword evidence="12" id="KW-0966">Cell projection</keyword>
<dbReference type="OrthoDB" id="2087278at2"/>
<keyword evidence="10" id="KW-0997">Cell inner membrane</keyword>
<dbReference type="GO" id="GO:0071978">
    <property type="term" value="P:bacterial-type flagellum-dependent swarming motility"/>
    <property type="evidence" value="ECO:0007669"/>
    <property type="project" value="TreeGrafter"/>
</dbReference>
<organism evidence="12 13">
    <name type="scientific">Pleionea mediterranea</name>
    <dbReference type="NCBI Taxonomy" id="523701"/>
    <lineage>
        <taxon>Bacteria</taxon>
        <taxon>Pseudomonadati</taxon>
        <taxon>Pseudomonadota</taxon>
        <taxon>Gammaproteobacteria</taxon>
        <taxon>Oceanospirillales</taxon>
        <taxon>Pleioneaceae</taxon>
        <taxon>Pleionea</taxon>
    </lineage>
</organism>
<dbReference type="PANTHER" id="PTHR35091">
    <property type="entry name" value="FLAGELLAR PROTEIN FLIL"/>
    <property type="match status" value="1"/>
</dbReference>
<reference evidence="12 13" key="1">
    <citation type="submission" date="2018-05" db="EMBL/GenBank/DDBJ databases">
        <title>Genomic Encyclopedia of Type Strains, Phase IV (KMG-IV): sequencing the most valuable type-strain genomes for metagenomic binning, comparative biology and taxonomic classification.</title>
        <authorList>
            <person name="Goeker M."/>
        </authorList>
    </citation>
    <scope>NUCLEOTIDE SEQUENCE [LARGE SCALE GENOMIC DNA]</scope>
    <source>
        <strain evidence="12 13">DSM 25350</strain>
    </source>
</reference>
<evidence type="ECO:0000256" key="2">
    <source>
        <dbReference type="ARBA" id="ARBA00004162"/>
    </source>
</evidence>
<comment type="subcellular location">
    <subcellularLocation>
        <location evidence="10">Cell inner membrane</location>
    </subcellularLocation>
    <subcellularLocation>
        <location evidence="2">Cell membrane</location>
        <topology evidence="2">Single-pass membrane protein</topology>
    </subcellularLocation>
</comment>
<accession>A0A316FLM6</accession>
<keyword evidence="8" id="KW-1133">Transmembrane helix</keyword>
<evidence type="ECO:0000313" key="13">
    <source>
        <dbReference type="Proteomes" id="UP000245790"/>
    </source>
</evidence>
<comment type="similarity">
    <text evidence="3 10">Belongs to the FliL family.</text>
</comment>
<evidence type="ECO:0000256" key="4">
    <source>
        <dbReference type="ARBA" id="ARBA00022475"/>
    </source>
</evidence>
<evidence type="ECO:0000256" key="10">
    <source>
        <dbReference type="RuleBase" id="RU364125"/>
    </source>
</evidence>
<dbReference type="GO" id="GO:0009425">
    <property type="term" value="C:bacterial-type flagellum basal body"/>
    <property type="evidence" value="ECO:0007669"/>
    <property type="project" value="InterPro"/>
</dbReference>
<evidence type="ECO:0000256" key="9">
    <source>
        <dbReference type="ARBA" id="ARBA00023136"/>
    </source>
</evidence>
<proteinExistence type="inferred from homology"/>
<keyword evidence="7 10" id="KW-0283">Flagellar rotation</keyword>
<evidence type="ECO:0000256" key="1">
    <source>
        <dbReference type="ARBA" id="ARBA00002254"/>
    </source>
</evidence>
<evidence type="ECO:0000256" key="5">
    <source>
        <dbReference type="ARBA" id="ARBA00022500"/>
    </source>
</evidence>
<evidence type="ECO:0000256" key="11">
    <source>
        <dbReference type="SAM" id="SignalP"/>
    </source>
</evidence>
<dbReference type="Pfam" id="PF03748">
    <property type="entry name" value="FliL"/>
    <property type="match status" value="1"/>
</dbReference>
<evidence type="ECO:0000313" key="12">
    <source>
        <dbReference type="EMBL" id="PWK48616.1"/>
    </source>
</evidence>
<dbReference type="PANTHER" id="PTHR35091:SF5">
    <property type="entry name" value="FLAGELLAR PROTEIN FLIL"/>
    <property type="match status" value="1"/>
</dbReference>
<keyword evidence="5 10" id="KW-0145">Chemotaxis</keyword>
<dbReference type="AlphaFoldDB" id="A0A316FLM6"/>
<feature type="chain" id="PRO_5016417712" description="Flagellar protein FliL" evidence="11">
    <location>
        <begin position="43"/>
        <end position="158"/>
    </location>
</feature>
<dbReference type="GO" id="GO:0006935">
    <property type="term" value="P:chemotaxis"/>
    <property type="evidence" value="ECO:0007669"/>
    <property type="project" value="UniProtKB-KW"/>
</dbReference>
<evidence type="ECO:0000256" key="3">
    <source>
        <dbReference type="ARBA" id="ARBA00008281"/>
    </source>
</evidence>
<keyword evidence="12" id="KW-0282">Flagellum</keyword>
<evidence type="ECO:0000256" key="7">
    <source>
        <dbReference type="ARBA" id="ARBA00022779"/>
    </source>
</evidence>
<comment type="function">
    <text evidence="1 10">Controls the rotational direction of flagella during chemotaxis.</text>
</comment>
<keyword evidence="4" id="KW-1003">Cell membrane</keyword>
<evidence type="ECO:0000256" key="8">
    <source>
        <dbReference type="ARBA" id="ARBA00022989"/>
    </source>
</evidence>
<keyword evidence="6" id="KW-0812">Transmembrane</keyword>
<protein>
    <recommendedName>
        <fullName evidence="10">Flagellar protein FliL</fullName>
    </recommendedName>
</protein>
<dbReference type="EMBL" id="QGGU01000009">
    <property type="protein sequence ID" value="PWK48616.1"/>
    <property type="molecule type" value="Genomic_DNA"/>
</dbReference>
<keyword evidence="12" id="KW-0969">Cilium</keyword>
<comment type="caution">
    <text evidence="12">The sequence shown here is derived from an EMBL/GenBank/DDBJ whole genome shotgun (WGS) entry which is preliminary data.</text>
</comment>
<dbReference type="RefSeq" id="WP_109764283.1">
    <property type="nucleotide sequence ID" value="NZ_QGGU01000009.1"/>
</dbReference>
<keyword evidence="11" id="KW-0732">Signal</keyword>
<dbReference type="InterPro" id="IPR005503">
    <property type="entry name" value="FliL"/>
</dbReference>
<gene>
    <name evidence="12" type="ORF">C8D97_109167</name>
</gene>
<evidence type="ECO:0000256" key="6">
    <source>
        <dbReference type="ARBA" id="ARBA00022692"/>
    </source>
</evidence>
<sequence>MNSGLLNRNALWRNPANKTTNLHTVMVTALMIALFCAVPVMAAEDPDAPKPEVLYYDLDPNIITNYQKPPSRRLGFVTVDIQIQVSSESSLDLLERHKPLVEDTLIDVINAQTEDDIKNIEHRNKIRGVIKSRLASVLKEETGQELVDEIWFTKFIYQ</sequence>
<dbReference type="GO" id="GO:0005886">
    <property type="term" value="C:plasma membrane"/>
    <property type="evidence" value="ECO:0007669"/>
    <property type="project" value="UniProtKB-SubCell"/>
</dbReference>
<feature type="signal peptide" evidence="11">
    <location>
        <begin position="1"/>
        <end position="42"/>
    </location>
</feature>
<name>A0A316FLM6_9GAMM</name>
<dbReference type="Proteomes" id="UP000245790">
    <property type="component" value="Unassembled WGS sequence"/>
</dbReference>
<keyword evidence="9 10" id="KW-0472">Membrane</keyword>